<organism evidence="1 2">
    <name type="scientific">Trifolium medium</name>
    <dbReference type="NCBI Taxonomy" id="97028"/>
    <lineage>
        <taxon>Eukaryota</taxon>
        <taxon>Viridiplantae</taxon>
        <taxon>Streptophyta</taxon>
        <taxon>Embryophyta</taxon>
        <taxon>Tracheophyta</taxon>
        <taxon>Spermatophyta</taxon>
        <taxon>Magnoliopsida</taxon>
        <taxon>eudicotyledons</taxon>
        <taxon>Gunneridae</taxon>
        <taxon>Pentapetalae</taxon>
        <taxon>rosids</taxon>
        <taxon>fabids</taxon>
        <taxon>Fabales</taxon>
        <taxon>Fabaceae</taxon>
        <taxon>Papilionoideae</taxon>
        <taxon>50 kb inversion clade</taxon>
        <taxon>NPAAA clade</taxon>
        <taxon>Hologalegina</taxon>
        <taxon>IRL clade</taxon>
        <taxon>Trifolieae</taxon>
        <taxon>Trifolium</taxon>
    </lineage>
</organism>
<dbReference type="AlphaFoldDB" id="A0A392SC72"/>
<name>A0A392SC72_9FABA</name>
<sequence length="78" mass="8160">MDGPLFIGTLSGSEIDVSGLDSESISPTDTFNCWSDAATSASTSVTLSTAASFITTFIDSIMVLVLELNTLYALLFGE</sequence>
<accession>A0A392SC72</accession>
<reference evidence="1 2" key="1">
    <citation type="journal article" date="2018" name="Front. Plant Sci.">
        <title>Red Clover (Trifolium pratense) and Zigzag Clover (T. medium) - A Picture of Genomic Similarities and Differences.</title>
        <authorList>
            <person name="Dluhosova J."/>
            <person name="Istvanek J."/>
            <person name="Nedelnik J."/>
            <person name="Repkova J."/>
        </authorList>
    </citation>
    <scope>NUCLEOTIDE SEQUENCE [LARGE SCALE GENOMIC DNA]</scope>
    <source>
        <strain evidence="2">cv. 10/8</strain>
        <tissue evidence="1">Leaf</tissue>
    </source>
</reference>
<evidence type="ECO:0000313" key="2">
    <source>
        <dbReference type="Proteomes" id="UP000265520"/>
    </source>
</evidence>
<dbReference type="Proteomes" id="UP000265520">
    <property type="component" value="Unassembled WGS sequence"/>
</dbReference>
<proteinExistence type="predicted"/>
<dbReference type="EMBL" id="LXQA010357793">
    <property type="protein sequence ID" value="MCI46458.1"/>
    <property type="molecule type" value="Genomic_DNA"/>
</dbReference>
<keyword evidence="2" id="KW-1185">Reference proteome</keyword>
<evidence type="ECO:0000313" key="1">
    <source>
        <dbReference type="EMBL" id="MCI46458.1"/>
    </source>
</evidence>
<comment type="caution">
    <text evidence="1">The sequence shown here is derived from an EMBL/GenBank/DDBJ whole genome shotgun (WGS) entry which is preliminary data.</text>
</comment>
<protein>
    <submittedName>
        <fullName evidence="1">Uncharacterized protein</fullName>
    </submittedName>
</protein>